<organism evidence="13 14">
    <name type="scientific">Meloidogyne floridensis</name>
    <dbReference type="NCBI Taxonomy" id="298350"/>
    <lineage>
        <taxon>Eukaryota</taxon>
        <taxon>Metazoa</taxon>
        <taxon>Ecdysozoa</taxon>
        <taxon>Nematoda</taxon>
        <taxon>Chromadorea</taxon>
        <taxon>Rhabditida</taxon>
        <taxon>Tylenchina</taxon>
        <taxon>Tylenchomorpha</taxon>
        <taxon>Tylenchoidea</taxon>
        <taxon>Meloidogynidae</taxon>
        <taxon>Meloidogyninae</taxon>
        <taxon>Meloidogyne</taxon>
    </lineage>
</organism>
<dbReference type="Pfam" id="PF00397">
    <property type="entry name" value="WW"/>
    <property type="match status" value="2"/>
</dbReference>
<keyword evidence="6" id="KW-0256">Endoplasmic reticulum</keyword>
<dbReference type="SMART" id="SM00441">
    <property type="entry name" value="FF"/>
    <property type="match status" value="4"/>
</dbReference>
<evidence type="ECO:0000313" key="13">
    <source>
        <dbReference type="Proteomes" id="UP000887560"/>
    </source>
</evidence>
<dbReference type="GO" id="GO:0045292">
    <property type="term" value="P:mRNA cis splicing, via spliceosome"/>
    <property type="evidence" value="ECO:0007669"/>
    <property type="project" value="InterPro"/>
</dbReference>
<dbReference type="GO" id="GO:0005783">
    <property type="term" value="C:endoplasmic reticulum"/>
    <property type="evidence" value="ECO:0007669"/>
    <property type="project" value="UniProtKB-SubCell"/>
</dbReference>
<dbReference type="InterPro" id="IPR036020">
    <property type="entry name" value="WW_dom_sf"/>
</dbReference>
<dbReference type="InterPro" id="IPR016721">
    <property type="entry name" value="Bet3"/>
</dbReference>
<dbReference type="Pfam" id="PF25432">
    <property type="entry name" value="FF_PRPF40A"/>
    <property type="match status" value="1"/>
</dbReference>
<keyword evidence="5" id="KW-0677">Repeat</keyword>
<evidence type="ECO:0000256" key="7">
    <source>
        <dbReference type="ARBA" id="ARBA00022892"/>
    </source>
</evidence>
<dbReference type="PANTHER" id="PTHR11864:SF0">
    <property type="entry name" value="PRP40 PRE-MRNA PROCESSING FACTOR 40 HOMOLOG A (YEAST)"/>
    <property type="match status" value="1"/>
</dbReference>
<evidence type="ECO:0000256" key="5">
    <source>
        <dbReference type="ARBA" id="ARBA00022737"/>
    </source>
</evidence>
<evidence type="ECO:0000313" key="14">
    <source>
        <dbReference type="WBParaSite" id="scf7180000421436.g6927"/>
    </source>
</evidence>
<dbReference type="InterPro" id="IPR036517">
    <property type="entry name" value="FF_domain_sf"/>
</dbReference>
<dbReference type="CDD" id="cd00201">
    <property type="entry name" value="WW"/>
    <property type="match status" value="2"/>
</dbReference>
<feature type="compositionally biased region" description="Basic residues" evidence="10">
    <location>
        <begin position="499"/>
        <end position="510"/>
    </location>
</feature>
<dbReference type="SUPFAM" id="SSF111126">
    <property type="entry name" value="Ligand-binding domain in the NO signalling and Golgi transport"/>
    <property type="match status" value="1"/>
</dbReference>
<feature type="domain" description="FF" evidence="12">
    <location>
        <begin position="202"/>
        <end position="265"/>
    </location>
</feature>
<proteinExistence type="inferred from homology"/>
<dbReference type="WBParaSite" id="scf7180000421436.g6927">
    <property type="protein sequence ID" value="scf7180000421436.g6927"/>
    <property type="gene ID" value="scf7180000421436.g6927"/>
</dbReference>
<keyword evidence="4" id="KW-0813">Transport</keyword>
<accession>A0A915NSM4</accession>
<evidence type="ECO:0000256" key="4">
    <source>
        <dbReference type="ARBA" id="ARBA00022448"/>
    </source>
</evidence>
<feature type="domain" description="FF" evidence="12">
    <location>
        <begin position="421"/>
        <end position="477"/>
    </location>
</feature>
<dbReference type="PROSITE" id="PS01159">
    <property type="entry name" value="WW_DOMAIN_1"/>
    <property type="match status" value="2"/>
</dbReference>
<dbReference type="InterPro" id="IPR002713">
    <property type="entry name" value="FF_domain"/>
</dbReference>
<keyword evidence="7" id="KW-0931">ER-Golgi transport</keyword>
<evidence type="ECO:0000256" key="3">
    <source>
        <dbReference type="ARBA" id="ARBA00006218"/>
    </source>
</evidence>
<dbReference type="SMART" id="SM00456">
    <property type="entry name" value="WW"/>
    <property type="match status" value="2"/>
</dbReference>
<evidence type="ECO:0000259" key="12">
    <source>
        <dbReference type="PROSITE" id="PS51676"/>
    </source>
</evidence>
<dbReference type="GO" id="GO:0005685">
    <property type="term" value="C:U1 snRNP"/>
    <property type="evidence" value="ECO:0007669"/>
    <property type="project" value="TreeGrafter"/>
</dbReference>
<feature type="region of interest" description="Disordered" evidence="10">
    <location>
        <begin position="1"/>
        <end position="23"/>
    </location>
</feature>
<protein>
    <submittedName>
        <fullName evidence="14">Uncharacterized protein</fullName>
    </submittedName>
</protein>
<dbReference type="GO" id="GO:0030008">
    <property type="term" value="C:TRAPP complex"/>
    <property type="evidence" value="ECO:0007669"/>
    <property type="project" value="InterPro"/>
</dbReference>
<dbReference type="GO" id="GO:0003723">
    <property type="term" value="F:RNA binding"/>
    <property type="evidence" value="ECO:0007669"/>
    <property type="project" value="TreeGrafter"/>
</dbReference>
<evidence type="ECO:0000256" key="6">
    <source>
        <dbReference type="ARBA" id="ARBA00022824"/>
    </source>
</evidence>
<evidence type="ECO:0000259" key="11">
    <source>
        <dbReference type="PROSITE" id="PS50020"/>
    </source>
</evidence>
<evidence type="ECO:0000256" key="1">
    <source>
        <dbReference type="ARBA" id="ARBA00004222"/>
    </source>
</evidence>
<evidence type="ECO:0000256" key="10">
    <source>
        <dbReference type="SAM" id="MobiDB-lite"/>
    </source>
</evidence>
<feature type="compositionally biased region" description="Basic and acidic residues" evidence="10">
    <location>
        <begin position="1"/>
        <end position="11"/>
    </location>
</feature>
<dbReference type="SUPFAM" id="SSF51045">
    <property type="entry name" value="WW domain"/>
    <property type="match status" value="2"/>
</dbReference>
<dbReference type="Gene3D" id="1.10.10.440">
    <property type="entry name" value="FF domain"/>
    <property type="match status" value="3"/>
</dbReference>
<feature type="domain" description="WW" evidence="11">
    <location>
        <begin position="62"/>
        <end position="89"/>
    </location>
</feature>
<dbReference type="Proteomes" id="UP000887560">
    <property type="component" value="Unplaced"/>
</dbReference>
<evidence type="ECO:0000256" key="8">
    <source>
        <dbReference type="ARBA" id="ARBA00023034"/>
    </source>
</evidence>
<dbReference type="PROSITE" id="PS50020">
    <property type="entry name" value="WW_DOMAIN_2"/>
    <property type="match status" value="2"/>
</dbReference>
<dbReference type="Pfam" id="PF01846">
    <property type="entry name" value="FF"/>
    <property type="match status" value="2"/>
</dbReference>
<dbReference type="SUPFAM" id="SSF81698">
    <property type="entry name" value="FF domain"/>
    <property type="match status" value="4"/>
</dbReference>
<dbReference type="CDD" id="cd14942">
    <property type="entry name" value="TRAPPC3_bet3"/>
    <property type="match status" value="1"/>
</dbReference>
<dbReference type="PROSITE" id="PS51676">
    <property type="entry name" value="FF"/>
    <property type="match status" value="3"/>
</dbReference>
<reference evidence="14" key="1">
    <citation type="submission" date="2022-11" db="UniProtKB">
        <authorList>
            <consortium name="WormBaseParasite"/>
        </authorList>
    </citation>
    <scope>IDENTIFICATION</scope>
</reference>
<dbReference type="GO" id="GO:0005794">
    <property type="term" value="C:Golgi apparatus"/>
    <property type="evidence" value="ECO:0007669"/>
    <property type="project" value="UniProtKB-SubCell"/>
</dbReference>
<keyword evidence="9" id="KW-0175">Coiled coil</keyword>
<dbReference type="FunFam" id="1.10.10.440:FF:000003">
    <property type="entry name" value="Pre-mRNA processing factor 40 homolog A"/>
    <property type="match status" value="1"/>
</dbReference>
<dbReference type="InterPro" id="IPR007194">
    <property type="entry name" value="TRAPP_component"/>
</dbReference>
<sequence>MAKAENNDSDVKPSSSNEASSIWSQHVADNGRIYFYNKVTKVSSWTKPDELKTSEEKEKSVWREYKTPEGKTYYYNTVTKITTWTKPEILIEVKDEKPEPSQNTPNSEIEKAMEATLMAFDGKSEDKKKIKHERRTAIKKAKENLEEWLMSNVRMKPTLRYHKAEKYFADEHLWRAVSDVERREIFDDVKKAIIKLDAEQKKVTKERNIKTLGDILEGMDAIDHTTTWAQAQRILIENPDFARDTILQGMDKEDALIVFQNHIKSAEGHYLKEKQNEALRIKRSERKTREQFIQFLSELFERGLITPTSTWASLYPTISADRRFENMLLTTGSTSLDLFKFYVEDLKNQFYTDKKIVKEILVQKEIVLKDSVAFDHFQQWIREHPKGKKISTNSLKFCYYSLCDKAIEKVKESEREMDKKKKKLEESFINLLQSITPPIEPETEWEQILELIKDEEPYKAIEDDQLKEQLFNFYIRSIQEACGHFHGPTKANSTTTSSSKKKKEKKKKKRKSEEYQRKVMAKSTKQQQPSDSKMVSSELFILTYGALVNDLISDLESPEEVNRQLDKIGYNMGLRLADDFLSKNPRIGRCSDFRQVMELISKNGLKTYLGVIAQSNQIGNAGDEFSLIIDQNPLTEFVEKPVEFKDLCYSQVICGCIRGALEAMHMEVQVTLVADLPDPTELRIKFHRILHESIPAGDEL</sequence>
<dbReference type="InterPro" id="IPR024096">
    <property type="entry name" value="NO_sig/Golgi_transp_ligand-bd"/>
</dbReference>
<evidence type="ECO:0000256" key="9">
    <source>
        <dbReference type="SAM" id="Coils"/>
    </source>
</evidence>
<dbReference type="AlphaFoldDB" id="A0A915NSM4"/>
<keyword evidence="13" id="KW-1185">Reference proteome</keyword>
<comment type="similarity">
    <text evidence="3">Belongs to the TRAPP small subunits family. BET3 subfamily.</text>
</comment>
<dbReference type="InterPro" id="IPR039726">
    <property type="entry name" value="Prp40-like"/>
</dbReference>
<comment type="subcellular location">
    <subcellularLocation>
        <location evidence="2">Endoplasmic reticulum</location>
    </subcellularLocation>
    <subcellularLocation>
        <location evidence="1">Golgi apparatus</location>
        <location evidence="1">cis-Golgi network</location>
    </subcellularLocation>
</comment>
<feature type="domain" description="FF" evidence="12">
    <location>
        <begin position="283"/>
        <end position="345"/>
    </location>
</feature>
<dbReference type="InterPro" id="IPR001202">
    <property type="entry name" value="WW_dom"/>
</dbReference>
<feature type="coiled-coil region" evidence="9">
    <location>
        <begin position="403"/>
        <end position="430"/>
    </location>
</feature>
<dbReference type="Pfam" id="PF04051">
    <property type="entry name" value="TRAPP"/>
    <property type="match status" value="1"/>
</dbReference>
<dbReference type="Gene3D" id="3.30.1380.20">
    <property type="entry name" value="Trafficking protein particle complex subunit 3"/>
    <property type="match status" value="1"/>
</dbReference>
<dbReference type="Gene3D" id="2.20.70.10">
    <property type="match status" value="2"/>
</dbReference>
<dbReference type="PANTHER" id="PTHR11864">
    <property type="entry name" value="PRE-MRNA-PROCESSING PROTEIN PRP40"/>
    <property type="match status" value="1"/>
</dbReference>
<feature type="domain" description="WW" evidence="11">
    <location>
        <begin position="17"/>
        <end position="50"/>
    </location>
</feature>
<dbReference type="GO" id="GO:0071004">
    <property type="term" value="C:U2-type prespliceosome"/>
    <property type="evidence" value="ECO:0007669"/>
    <property type="project" value="TreeGrafter"/>
</dbReference>
<evidence type="ECO:0000256" key="2">
    <source>
        <dbReference type="ARBA" id="ARBA00004240"/>
    </source>
</evidence>
<keyword evidence="8" id="KW-0333">Golgi apparatus</keyword>
<dbReference type="GO" id="GO:0048193">
    <property type="term" value="P:Golgi vesicle transport"/>
    <property type="evidence" value="ECO:0007669"/>
    <property type="project" value="InterPro"/>
</dbReference>
<name>A0A915NSM4_9BILA</name>
<feature type="compositionally biased region" description="Polar residues" evidence="10">
    <location>
        <begin position="12"/>
        <end position="23"/>
    </location>
</feature>
<feature type="region of interest" description="Disordered" evidence="10">
    <location>
        <begin position="485"/>
        <end position="531"/>
    </location>
</feature>
<dbReference type="FunFam" id="1.10.10.440:FF:000002">
    <property type="entry name" value="pre-mRNA-processing factor 40 homolog A isoform X1"/>
    <property type="match status" value="1"/>
</dbReference>